<proteinExistence type="predicted"/>
<sequence>MNKTFTVYLALILFTEYATIFVDPGYGIFHHTFILVTILTLFTLNPEENPKLYLTLAVAPIIRITSLTTRGQIISDITLILLLATKELADTSTRLSHKILGKTLTKVIAPLLISFTLNITKMLGLF</sequence>
<name>X1C9D1_9ZZZZ</name>
<organism evidence="1">
    <name type="scientific">marine sediment metagenome</name>
    <dbReference type="NCBI Taxonomy" id="412755"/>
    <lineage>
        <taxon>unclassified sequences</taxon>
        <taxon>metagenomes</taxon>
        <taxon>ecological metagenomes</taxon>
    </lineage>
</organism>
<comment type="caution">
    <text evidence="1">The sequence shown here is derived from an EMBL/GenBank/DDBJ whole genome shotgun (WGS) entry which is preliminary data.</text>
</comment>
<evidence type="ECO:0000313" key="1">
    <source>
        <dbReference type="EMBL" id="GAH04736.1"/>
    </source>
</evidence>
<protein>
    <submittedName>
        <fullName evidence="1">Uncharacterized protein</fullName>
    </submittedName>
</protein>
<accession>X1C9D1</accession>
<reference evidence="1" key="1">
    <citation type="journal article" date="2014" name="Front. Microbiol.">
        <title>High frequency of phylogenetically diverse reductive dehalogenase-homologous genes in deep subseafloor sedimentary metagenomes.</title>
        <authorList>
            <person name="Kawai M."/>
            <person name="Futagami T."/>
            <person name="Toyoda A."/>
            <person name="Takaki Y."/>
            <person name="Nishi S."/>
            <person name="Hori S."/>
            <person name="Arai W."/>
            <person name="Tsubouchi T."/>
            <person name="Morono Y."/>
            <person name="Uchiyama I."/>
            <person name="Ito T."/>
            <person name="Fujiyama A."/>
            <person name="Inagaki F."/>
            <person name="Takami H."/>
        </authorList>
    </citation>
    <scope>NUCLEOTIDE SEQUENCE</scope>
    <source>
        <strain evidence="1">Expedition CK06-06</strain>
    </source>
</reference>
<dbReference type="EMBL" id="BART01020574">
    <property type="protein sequence ID" value="GAH04736.1"/>
    <property type="molecule type" value="Genomic_DNA"/>
</dbReference>
<gene>
    <name evidence="1" type="ORF">S01H4_38182</name>
</gene>
<dbReference type="AlphaFoldDB" id="X1C9D1"/>